<accession>A0A9N9LXR5</accession>
<reference evidence="2" key="1">
    <citation type="submission" date="2021-07" db="EMBL/GenBank/DDBJ databases">
        <authorList>
            <person name="Durling M."/>
        </authorList>
    </citation>
    <scope>NUCLEOTIDE SEQUENCE</scope>
</reference>
<sequence length="101" mass="11481">MDHSHKRGAVLVSRHMESGVPRHPAKVRAQGEHSRHLPPSAPHKEAKRASPSFSAKKQERQPDLHMHLHLRCQIHRPPLASMEDLVGYRIAIATATSRERR</sequence>
<gene>
    <name evidence="2" type="ORF">HYALB_00003958</name>
</gene>
<keyword evidence="3" id="KW-1185">Reference proteome</keyword>
<evidence type="ECO:0000313" key="2">
    <source>
        <dbReference type="EMBL" id="CAG8980394.1"/>
    </source>
</evidence>
<dbReference type="AlphaFoldDB" id="A0A9N9LXR5"/>
<name>A0A9N9LXR5_9HELO</name>
<dbReference type="EMBL" id="CAJVRM010000385">
    <property type="protein sequence ID" value="CAG8980394.1"/>
    <property type="molecule type" value="Genomic_DNA"/>
</dbReference>
<feature type="region of interest" description="Disordered" evidence="1">
    <location>
        <begin position="1"/>
        <end position="63"/>
    </location>
</feature>
<protein>
    <submittedName>
        <fullName evidence="2">Uncharacterized protein</fullName>
    </submittedName>
</protein>
<evidence type="ECO:0000256" key="1">
    <source>
        <dbReference type="SAM" id="MobiDB-lite"/>
    </source>
</evidence>
<organism evidence="2 3">
    <name type="scientific">Hymenoscyphus albidus</name>
    <dbReference type="NCBI Taxonomy" id="595503"/>
    <lineage>
        <taxon>Eukaryota</taxon>
        <taxon>Fungi</taxon>
        <taxon>Dikarya</taxon>
        <taxon>Ascomycota</taxon>
        <taxon>Pezizomycotina</taxon>
        <taxon>Leotiomycetes</taxon>
        <taxon>Helotiales</taxon>
        <taxon>Helotiaceae</taxon>
        <taxon>Hymenoscyphus</taxon>
    </lineage>
</organism>
<comment type="caution">
    <text evidence="2">The sequence shown here is derived from an EMBL/GenBank/DDBJ whole genome shotgun (WGS) entry which is preliminary data.</text>
</comment>
<evidence type="ECO:0000313" key="3">
    <source>
        <dbReference type="Proteomes" id="UP000701801"/>
    </source>
</evidence>
<dbReference type="Proteomes" id="UP000701801">
    <property type="component" value="Unassembled WGS sequence"/>
</dbReference>
<proteinExistence type="predicted"/>